<evidence type="ECO:0000256" key="1">
    <source>
        <dbReference type="SAM" id="MobiDB-lite"/>
    </source>
</evidence>
<dbReference type="AlphaFoldDB" id="A0A1I4EK05"/>
<accession>A0A1I4EK05</accession>
<evidence type="ECO:0000313" key="4">
    <source>
        <dbReference type="Proteomes" id="UP000199152"/>
    </source>
</evidence>
<dbReference type="PANTHER" id="PTHR33570:SF2">
    <property type="entry name" value="CARBOXYMUCONOLACTONE DECARBOXYLASE-LIKE DOMAIN-CONTAINING PROTEIN"/>
    <property type="match status" value="1"/>
</dbReference>
<dbReference type="EMBL" id="FOSW01000006">
    <property type="protein sequence ID" value="SFL04471.1"/>
    <property type="molecule type" value="Genomic_DNA"/>
</dbReference>
<dbReference type="RefSeq" id="WP_091324233.1">
    <property type="nucleotide sequence ID" value="NZ_FOSW01000006.1"/>
</dbReference>
<dbReference type="FunCoup" id="A0A1I4EK05">
    <property type="interactions" value="12"/>
</dbReference>
<protein>
    <submittedName>
        <fullName evidence="3">4-carboxymuconolactone decarboxylase</fullName>
    </submittedName>
</protein>
<dbReference type="InterPro" id="IPR012788">
    <property type="entry name" value="Decarb_PcaC"/>
</dbReference>
<dbReference type="InParanoid" id="A0A1I4EK05"/>
<sequence>MSDSELPSGDEERRARPPGTDDERRDAGMATRRQVLGDAWVDRAVAGTTPFTADFQDFITRVAWGDIWQRPGLARRDRSLMTLSITIALRHWDEFALHVRAAKNNGLSDEEIAEVIQHAAVYAGVPSANHAFKVAQPILEELRQG</sequence>
<feature type="compositionally biased region" description="Basic and acidic residues" evidence="1">
    <location>
        <begin position="10"/>
        <end position="27"/>
    </location>
</feature>
<dbReference type="Proteomes" id="UP000199152">
    <property type="component" value="Unassembled WGS sequence"/>
</dbReference>
<feature type="domain" description="Carboxymuconolactone decarboxylase-like" evidence="2">
    <location>
        <begin position="54"/>
        <end position="136"/>
    </location>
</feature>
<dbReference type="STRING" id="504800.SAMN04488085_1063"/>
<dbReference type="InterPro" id="IPR003779">
    <property type="entry name" value="CMD-like"/>
</dbReference>
<evidence type="ECO:0000313" key="3">
    <source>
        <dbReference type="EMBL" id="SFL04471.1"/>
    </source>
</evidence>
<dbReference type="NCBIfam" id="TIGR02425">
    <property type="entry name" value="decarb_PcaC"/>
    <property type="match status" value="1"/>
</dbReference>
<keyword evidence="4" id="KW-1185">Reference proteome</keyword>
<evidence type="ECO:0000259" key="2">
    <source>
        <dbReference type="Pfam" id="PF02627"/>
    </source>
</evidence>
<dbReference type="SUPFAM" id="SSF69118">
    <property type="entry name" value="AhpD-like"/>
    <property type="match status" value="1"/>
</dbReference>
<dbReference type="InterPro" id="IPR052512">
    <property type="entry name" value="4CMD/NDH-1_regulator"/>
</dbReference>
<reference evidence="4" key="1">
    <citation type="submission" date="2016-10" db="EMBL/GenBank/DDBJ databases">
        <authorList>
            <person name="Varghese N."/>
            <person name="Submissions S."/>
        </authorList>
    </citation>
    <scope>NUCLEOTIDE SEQUENCE [LARGE SCALE GENOMIC DNA]</scope>
    <source>
        <strain evidence="4">DSM 45317</strain>
    </source>
</reference>
<dbReference type="PANTHER" id="PTHR33570">
    <property type="entry name" value="4-CARBOXYMUCONOLACTONE DECARBOXYLASE FAMILY PROTEIN"/>
    <property type="match status" value="1"/>
</dbReference>
<dbReference type="Gene3D" id="1.20.1290.10">
    <property type="entry name" value="AhpD-like"/>
    <property type="match status" value="1"/>
</dbReference>
<dbReference type="OrthoDB" id="9802489at2"/>
<feature type="region of interest" description="Disordered" evidence="1">
    <location>
        <begin position="1"/>
        <end position="28"/>
    </location>
</feature>
<dbReference type="InterPro" id="IPR029032">
    <property type="entry name" value="AhpD-like"/>
</dbReference>
<gene>
    <name evidence="3" type="ORF">SAMN04488085_1063</name>
</gene>
<dbReference type="GO" id="GO:0051920">
    <property type="term" value="F:peroxiredoxin activity"/>
    <property type="evidence" value="ECO:0007669"/>
    <property type="project" value="InterPro"/>
</dbReference>
<name>A0A1I4EK05_9ACTN</name>
<dbReference type="Pfam" id="PF02627">
    <property type="entry name" value="CMD"/>
    <property type="match status" value="1"/>
</dbReference>
<proteinExistence type="predicted"/>
<organism evidence="3 4">
    <name type="scientific">Geodermatophilus ruber</name>
    <dbReference type="NCBI Taxonomy" id="504800"/>
    <lineage>
        <taxon>Bacteria</taxon>
        <taxon>Bacillati</taxon>
        <taxon>Actinomycetota</taxon>
        <taxon>Actinomycetes</taxon>
        <taxon>Geodermatophilales</taxon>
        <taxon>Geodermatophilaceae</taxon>
        <taxon>Geodermatophilus</taxon>
    </lineage>
</organism>